<dbReference type="Gene3D" id="1.10.10.10">
    <property type="entry name" value="Winged helix-like DNA-binding domain superfamily/Winged helix DNA-binding domain"/>
    <property type="match status" value="1"/>
</dbReference>
<dbReference type="InterPro" id="IPR036390">
    <property type="entry name" value="WH_DNA-bd_sf"/>
</dbReference>
<comment type="similarity">
    <text evidence="1">Belongs to the cullin family.</text>
</comment>
<dbReference type="Proteomes" id="UP000179807">
    <property type="component" value="Unassembled WGS sequence"/>
</dbReference>
<evidence type="ECO:0000256" key="1">
    <source>
        <dbReference type="PROSITE-ProRule" id="PRU00330"/>
    </source>
</evidence>
<name>A0A1J4L1W9_9EUKA</name>
<sequence>MDSESQNIFFSNEILTPPPLQPKEDLSITKTPEQLYEIISNLIHDLLLNGNTNDIGFASEALKAYNKTSHTENIYPLVIQQLTDFYQDIINNRLENPLTLNSFINIFNYIIESIENLSKLFEDISKFNLGGFTVNNIAYKFIKDELLQNETLTNAIYSIIAENYEDFRLNKSVNPNFVDFVKIILHFKMENEITNALLPSVSKEMTDTIPTSSASVFLTNVTDKIRNEVELFNVFPLEISKVLLLPVRICLYSKALHLCLERFTEEILSEKNFQALSILSSLVSELHDRKLNDQFIQILSESAIRTTSAAINRNSVACIPELVEIHKLYSSLVSSYFIPQADYCLKYFKGCVVTSCNRIAYLASRYIHQQIQQNDSSFISKIREINLFLKELDSNSYLFTCFRQFLGLRMINYYPEFPMTESQLLQEMRTVFSNDQIEMLNHMHTDLKECINTCSTFSNNDLNLTSKIVIMSVEIWPPYPHIKLVVDDEILKIRSDFENFYTTKFAGRKLTWMDTLETCVFIYQGCSIVASTLQYVALKCLLNGKDLIDYGIPQEHRTEIISSLNRAGLIVRRGGKITFPKLKASRKTMRINTLTISFPTRCPEKSDEEIFELQRKHIENAVMRTLKKENELTYPQLYRETQDLLKFPLYEKSFKSCLSKLLALDLIVKGNDKIYRYFPV</sequence>
<dbReference type="SMART" id="SM00884">
    <property type="entry name" value="Cullin_Nedd8"/>
    <property type="match status" value="1"/>
</dbReference>
<dbReference type="SUPFAM" id="SSF74788">
    <property type="entry name" value="Cullin repeat-like"/>
    <property type="match status" value="1"/>
</dbReference>
<evidence type="ECO:0000313" key="3">
    <source>
        <dbReference type="EMBL" id="OHT17410.1"/>
    </source>
</evidence>
<comment type="caution">
    <text evidence="3">The sequence shown here is derived from an EMBL/GenBank/DDBJ whole genome shotgun (WGS) entry which is preliminary data.</text>
</comment>
<dbReference type="InterPro" id="IPR016158">
    <property type="entry name" value="Cullin_homology"/>
</dbReference>
<dbReference type="GO" id="GO:0006511">
    <property type="term" value="P:ubiquitin-dependent protein catabolic process"/>
    <property type="evidence" value="ECO:0007669"/>
    <property type="project" value="InterPro"/>
</dbReference>
<keyword evidence="4" id="KW-1185">Reference proteome</keyword>
<dbReference type="AlphaFoldDB" id="A0A1J4L1W9"/>
<dbReference type="SUPFAM" id="SSF75632">
    <property type="entry name" value="Cullin homology domain"/>
    <property type="match status" value="1"/>
</dbReference>
<organism evidence="3 4">
    <name type="scientific">Tritrichomonas foetus</name>
    <dbReference type="NCBI Taxonomy" id="1144522"/>
    <lineage>
        <taxon>Eukaryota</taxon>
        <taxon>Metamonada</taxon>
        <taxon>Parabasalia</taxon>
        <taxon>Tritrichomonadida</taxon>
        <taxon>Tritrichomonadidae</taxon>
        <taxon>Tritrichomonas</taxon>
    </lineage>
</organism>
<feature type="domain" description="Cullin family profile" evidence="2">
    <location>
        <begin position="358"/>
        <end position="516"/>
    </location>
</feature>
<gene>
    <name evidence="3" type="ORF">TRFO_12366</name>
</gene>
<dbReference type="InterPro" id="IPR036388">
    <property type="entry name" value="WH-like_DNA-bd_sf"/>
</dbReference>
<dbReference type="PANTHER" id="PTHR11932">
    <property type="entry name" value="CULLIN"/>
    <property type="match status" value="1"/>
</dbReference>
<dbReference type="SUPFAM" id="SSF46785">
    <property type="entry name" value="Winged helix' DNA-binding domain"/>
    <property type="match status" value="1"/>
</dbReference>
<proteinExistence type="inferred from homology"/>
<dbReference type="InterPro" id="IPR036317">
    <property type="entry name" value="Cullin_homology_sf"/>
</dbReference>
<dbReference type="RefSeq" id="XP_068370546.1">
    <property type="nucleotide sequence ID" value="XM_068496592.1"/>
</dbReference>
<dbReference type="InterPro" id="IPR045093">
    <property type="entry name" value="Cullin"/>
</dbReference>
<dbReference type="PROSITE" id="PS50069">
    <property type="entry name" value="CULLIN_2"/>
    <property type="match status" value="1"/>
</dbReference>
<dbReference type="InterPro" id="IPR019559">
    <property type="entry name" value="Cullin_neddylation_domain"/>
</dbReference>
<dbReference type="GeneID" id="94831296"/>
<protein>
    <recommendedName>
        <fullName evidence="2">Cullin family profile domain-containing protein</fullName>
    </recommendedName>
</protein>
<dbReference type="EMBL" id="MLAK01000003">
    <property type="protein sequence ID" value="OHT17410.1"/>
    <property type="molecule type" value="Genomic_DNA"/>
</dbReference>
<dbReference type="Gene3D" id="4.10.1030.10">
    <property type="entry name" value="Ring Box Chain A, domain 5"/>
    <property type="match status" value="1"/>
</dbReference>
<dbReference type="OrthoDB" id="27073at2759"/>
<evidence type="ECO:0000313" key="4">
    <source>
        <dbReference type="Proteomes" id="UP000179807"/>
    </source>
</evidence>
<accession>A0A1J4L1W9</accession>
<dbReference type="GO" id="GO:0031625">
    <property type="term" value="F:ubiquitin protein ligase binding"/>
    <property type="evidence" value="ECO:0007669"/>
    <property type="project" value="InterPro"/>
</dbReference>
<dbReference type="VEuPathDB" id="TrichDB:TRFO_12366"/>
<evidence type="ECO:0000259" key="2">
    <source>
        <dbReference type="PROSITE" id="PS50069"/>
    </source>
</evidence>
<reference evidence="3" key="1">
    <citation type="submission" date="2016-10" db="EMBL/GenBank/DDBJ databases">
        <authorList>
            <person name="Benchimol M."/>
            <person name="Almeida L.G."/>
            <person name="Vasconcelos A.T."/>
            <person name="Perreira-Neves A."/>
            <person name="Rosa I.A."/>
            <person name="Tasca T."/>
            <person name="Bogo M.R."/>
            <person name="de Souza W."/>
        </authorList>
    </citation>
    <scope>NUCLEOTIDE SEQUENCE [LARGE SCALE GENOMIC DNA]</scope>
    <source>
        <strain evidence="3">K</strain>
    </source>
</reference>
<dbReference type="InterPro" id="IPR016159">
    <property type="entry name" value="Cullin_repeat-like_dom_sf"/>
</dbReference>